<dbReference type="PROSITE" id="PS51257">
    <property type="entry name" value="PROKAR_LIPOPROTEIN"/>
    <property type="match status" value="1"/>
</dbReference>
<organism evidence="1">
    <name type="scientific">Rhizophora mucronata</name>
    <name type="common">Asiatic mangrove</name>
    <dbReference type="NCBI Taxonomy" id="61149"/>
    <lineage>
        <taxon>Eukaryota</taxon>
        <taxon>Viridiplantae</taxon>
        <taxon>Streptophyta</taxon>
        <taxon>Embryophyta</taxon>
        <taxon>Tracheophyta</taxon>
        <taxon>Spermatophyta</taxon>
        <taxon>Magnoliopsida</taxon>
        <taxon>eudicotyledons</taxon>
        <taxon>Gunneridae</taxon>
        <taxon>Pentapetalae</taxon>
        <taxon>rosids</taxon>
        <taxon>fabids</taxon>
        <taxon>Malpighiales</taxon>
        <taxon>Rhizophoraceae</taxon>
        <taxon>Rhizophora</taxon>
    </lineage>
</organism>
<reference evidence="1" key="1">
    <citation type="submission" date="2018-02" db="EMBL/GenBank/DDBJ databases">
        <title>Rhizophora mucronata_Transcriptome.</title>
        <authorList>
            <person name="Meera S.P."/>
            <person name="Sreeshan A."/>
            <person name="Augustine A."/>
        </authorList>
    </citation>
    <scope>NUCLEOTIDE SEQUENCE</scope>
    <source>
        <tissue evidence="1">Leaf</tissue>
    </source>
</reference>
<protein>
    <submittedName>
        <fullName evidence="1">Uncharacterized protein</fullName>
    </submittedName>
</protein>
<sequence>MMLKEHWQKLHVEPVLSIFNLSQSCFS</sequence>
<accession>A0A2P2NJG9</accession>
<dbReference type="AlphaFoldDB" id="A0A2P2NJG9"/>
<name>A0A2P2NJG9_RHIMU</name>
<proteinExistence type="predicted"/>
<evidence type="ECO:0000313" key="1">
    <source>
        <dbReference type="EMBL" id="MBX42623.1"/>
    </source>
</evidence>
<dbReference type="EMBL" id="GGEC01062139">
    <property type="protein sequence ID" value="MBX42623.1"/>
    <property type="molecule type" value="Transcribed_RNA"/>
</dbReference>